<name>A0AAP0HIK1_9MAGN</name>
<dbReference type="AlphaFoldDB" id="A0AAP0HIK1"/>
<proteinExistence type="predicted"/>
<evidence type="ECO:0000313" key="2">
    <source>
        <dbReference type="Proteomes" id="UP001419268"/>
    </source>
</evidence>
<dbReference type="Proteomes" id="UP001419268">
    <property type="component" value="Unassembled WGS sequence"/>
</dbReference>
<protein>
    <submittedName>
        <fullName evidence="1">Uncharacterized protein</fullName>
    </submittedName>
</protein>
<comment type="caution">
    <text evidence="1">The sequence shown here is derived from an EMBL/GenBank/DDBJ whole genome shotgun (WGS) entry which is preliminary data.</text>
</comment>
<dbReference type="EMBL" id="JBBNAG010000013">
    <property type="protein sequence ID" value="KAK9083880.1"/>
    <property type="molecule type" value="Genomic_DNA"/>
</dbReference>
<keyword evidence="2" id="KW-1185">Reference proteome</keyword>
<gene>
    <name evidence="1" type="ORF">Scep_030351</name>
</gene>
<evidence type="ECO:0000313" key="1">
    <source>
        <dbReference type="EMBL" id="KAK9083880.1"/>
    </source>
</evidence>
<reference evidence="1 2" key="1">
    <citation type="submission" date="2024-01" db="EMBL/GenBank/DDBJ databases">
        <title>Genome assemblies of Stephania.</title>
        <authorList>
            <person name="Yang L."/>
        </authorList>
    </citation>
    <scope>NUCLEOTIDE SEQUENCE [LARGE SCALE GENOMIC DNA]</scope>
    <source>
        <strain evidence="1">JXDWG</strain>
        <tissue evidence="1">Leaf</tissue>
    </source>
</reference>
<sequence>MWETVLTRIPRQIKEQLKQVKRCWFVNDAWRDVIGEELMKAVTWQALIGAKCNCDVLCMMIHYVENADWKKAGRMTWLSSGRVTCGGLLGLSDGSPLATYPTYSFSLSPSFAWFAWVAQGCIGCPPRDTCVMFALFAWVAWNSHQQGSLRLPTGPLRVPIFGNLLQLGPLPHRDLASFVANKMTFSPQELRLWRQFI</sequence>
<accession>A0AAP0HIK1</accession>
<organism evidence="1 2">
    <name type="scientific">Stephania cephalantha</name>
    <dbReference type="NCBI Taxonomy" id="152367"/>
    <lineage>
        <taxon>Eukaryota</taxon>
        <taxon>Viridiplantae</taxon>
        <taxon>Streptophyta</taxon>
        <taxon>Embryophyta</taxon>
        <taxon>Tracheophyta</taxon>
        <taxon>Spermatophyta</taxon>
        <taxon>Magnoliopsida</taxon>
        <taxon>Ranunculales</taxon>
        <taxon>Menispermaceae</taxon>
        <taxon>Menispermoideae</taxon>
        <taxon>Cissampelideae</taxon>
        <taxon>Stephania</taxon>
    </lineage>
</organism>